<organism evidence="9 10">
    <name type="scientific">Anaeroselena agilis</name>
    <dbReference type="NCBI Taxonomy" id="3063788"/>
    <lineage>
        <taxon>Bacteria</taxon>
        <taxon>Bacillati</taxon>
        <taxon>Bacillota</taxon>
        <taxon>Negativicutes</taxon>
        <taxon>Acetonemataceae</taxon>
        <taxon>Anaeroselena</taxon>
    </lineage>
</organism>
<gene>
    <name evidence="9" type="ORF">Q4T40_12545</name>
</gene>
<reference evidence="9 10" key="1">
    <citation type="submission" date="2023-07" db="EMBL/GenBank/DDBJ databases">
        <title>The novel representative of Negativicutes class, Anaeroselena agilis gen. nov. sp. nov.</title>
        <authorList>
            <person name="Prokofeva M.I."/>
            <person name="Elcheninov A.G."/>
            <person name="Klyukina A."/>
            <person name="Kublanov I.V."/>
            <person name="Frolov E.N."/>
            <person name="Podosokorskaya O.A."/>
        </authorList>
    </citation>
    <scope>NUCLEOTIDE SEQUENCE [LARGE SCALE GENOMIC DNA]</scope>
    <source>
        <strain evidence="9 10">4137-cl</strain>
    </source>
</reference>
<feature type="domain" description="4Fe-4S ferredoxin-type" evidence="8">
    <location>
        <begin position="152"/>
        <end position="180"/>
    </location>
</feature>
<keyword evidence="5" id="KW-0408">Iron</keyword>
<comment type="caution">
    <text evidence="9">The sequence shown here is derived from an EMBL/GenBank/DDBJ whole genome shotgun (WGS) entry which is preliminary data.</text>
</comment>
<keyword evidence="7" id="KW-0812">Transmembrane</keyword>
<keyword evidence="1" id="KW-0813">Transport</keyword>
<evidence type="ECO:0000259" key="8">
    <source>
        <dbReference type="PROSITE" id="PS51379"/>
    </source>
</evidence>
<keyword evidence="2" id="KW-0004">4Fe-4S</keyword>
<keyword evidence="3" id="KW-0479">Metal-binding</keyword>
<dbReference type="InterPro" id="IPR051684">
    <property type="entry name" value="Electron_Trans/Redox"/>
</dbReference>
<feature type="domain" description="4Fe-4S ferredoxin-type" evidence="8">
    <location>
        <begin position="182"/>
        <end position="210"/>
    </location>
</feature>
<dbReference type="PANTHER" id="PTHR30176:SF3">
    <property type="entry name" value="FERREDOXIN-TYPE PROTEIN NAPH"/>
    <property type="match status" value="1"/>
</dbReference>
<keyword evidence="7" id="KW-0472">Membrane</keyword>
<dbReference type="Proteomes" id="UP001254848">
    <property type="component" value="Unassembled WGS sequence"/>
</dbReference>
<dbReference type="Pfam" id="PF13187">
    <property type="entry name" value="Fer4_9"/>
    <property type="match status" value="1"/>
</dbReference>
<dbReference type="PANTHER" id="PTHR30176">
    <property type="entry name" value="FERREDOXIN-TYPE PROTEIN NAPH"/>
    <property type="match status" value="1"/>
</dbReference>
<keyword evidence="4" id="KW-0249">Electron transport</keyword>
<dbReference type="PROSITE" id="PS00198">
    <property type="entry name" value="4FE4S_FER_1"/>
    <property type="match status" value="1"/>
</dbReference>
<feature type="transmembrane region" description="Helical" evidence="7">
    <location>
        <begin position="12"/>
        <end position="40"/>
    </location>
</feature>
<evidence type="ECO:0000256" key="1">
    <source>
        <dbReference type="ARBA" id="ARBA00022448"/>
    </source>
</evidence>
<feature type="transmembrane region" description="Helical" evidence="7">
    <location>
        <begin position="105"/>
        <end position="129"/>
    </location>
</feature>
<dbReference type="RefSeq" id="WP_413780565.1">
    <property type="nucleotide sequence ID" value="NZ_JAUOZS010000001.1"/>
</dbReference>
<dbReference type="InterPro" id="IPR017896">
    <property type="entry name" value="4Fe4S_Fe-S-bd"/>
</dbReference>
<dbReference type="Pfam" id="PF12801">
    <property type="entry name" value="Fer4_5"/>
    <property type="match status" value="2"/>
</dbReference>
<keyword evidence="7" id="KW-1133">Transmembrane helix</keyword>
<evidence type="ECO:0000256" key="6">
    <source>
        <dbReference type="ARBA" id="ARBA00023014"/>
    </source>
</evidence>
<evidence type="ECO:0000313" key="9">
    <source>
        <dbReference type="EMBL" id="MDT8902076.1"/>
    </source>
</evidence>
<name>A0ABU3P1X0_9FIRM</name>
<keyword evidence="10" id="KW-1185">Reference proteome</keyword>
<dbReference type="EMBL" id="JAUOZS010000001">
    <property type="protein sequence ID" value="MDT8902076.1"/>
    <property type="molecule type" value="Genomic_DNA"/>
</dbReference>
<accession>A0ABU3P1X0</accession>
<keyword evidence="6" id="KW-0411">Iron-sulfur</keyword>
<dbReference type="PROSITE" id="PS51379">
    <property type="entry name" value="4FE4S_FER_2"/>
    <property type="match status" value="2"/>
</dbReference>
<sequence>MRNKLQPYLFWILLAYLAIGFVYPAIGVIALVCMLAPVVIAPFKGRFWCGNWCPRGSFYDNALARFSPKRPIPSFFRSKGLRIFMLIFIMSVFSAQMYFAWGDLAAMGMVFINIIFVTTVVGVVLGMIYHQRTWCSFCPMGTLASWLSRGKMPLKVAPSCVSCGLCTKACPLQLQPQSGKEAGAFTDGDCLKCDRCTAVCPKKALAFATSEEPATMKKPA</sequence>
<feature type="transmembrane region" description="Helical" evidence="7">
    <location>
        <begin position="80"/>
        <end position="99"/>
    </location>
</feature>
<protein>
    <submittedName>
        <fullName evidence="9">4Fe-4S binding protein</fullName>
    </submittedName>
</protein>
<evidence type="ECO:0000313" key="10">
    <source>
        <dbReference type="Proteomes" id="UP001254848"/>
    </source>
</evidence>
<dbReference type="Gene3D" id="3.30.70.20">
    <property type="match status" value="1"/>
</dbReference>
<dbReference type="InterPro" id="IPR017900">
    <property type="entry name" value="4Fe4S_Fe_S_CS"/>
</dbReference>
<evidence type="ECO:0000256" key="7">
    <source>
        <dbReference type="SAM" id="Phobius"/>
    </source>
</evidence>
<evidence type="ECO:0000256" key="5">
    <source>
        <dbReference type="ARBA" id="ARBA00023004"/>
    </source>
</evidence>
<proteinExistence type="predicted"/>
<evidence type="ECO:0000256" key="4">
    <source>
        <dbReference type="ARBA" id="ARBA00022982"/>
    </source>
</evidence>
<evidence type="ECO:0000256" key="3">
    <source>
        <dbReference type="ARBA" id="ARBA00022723"/>
    </source>
</evidence>
<dbReference type="SUPFAM" id="SSF54862">
    <property type="entry name" value="4Fe-4S ferredoxins"/>
    <property type="match status" value="1"/>
</dbReference>
<evidence type="ECO:0000256" key="2">
    <source>
        <dbReference type="ARBA" id="ARBA00022485"/>
    </source>
</evidence>